<sequence>MNENQQKREEQQQKLGGAVAPLCSSARPPFGFPFPPYGIQLRLMRTMYDAIEQRRVAILESPTGTGKSLSAICASLSWLEDDERRGREEGEQKTEALAERIRSGPTNQNWQPKKLALNF</sequence>
<keyword evidence="7" id="KW-1185">Reference proteome</keyword>
<dbReference type="SUPFAM" id="SSF52540">
    <property type="entry name" value="P-loop containing nucleoside triphosphate hydrolases"/>
    <property type="match status" value="1"/>
</dbReference>
<dbReference type="InterPro" id="IPR045028">
    <property type="entry name" value="DinG/Rad3-like"/>
</dbReference>
<dbReference type="Proteomes" id="UP001620626">
    <property type="component" value="Unassembled WGS sequence"/>
</dbReference>
<evidence type="ECO:0000259" key="5">
    <source>
        <dbReference type="PROSITE" id="PS51193"/>
    </source>
</evidence>
<evidence type="ECO:0000256" key="4">
    <source>
        <dbReference type="SAM" id="MobiDB-lite"/>
    </source>
</evidence>
<dbReference type="InterPro" id="IPR014013">
    <property type="entry name" value="Helic_SF1/SF2_ATP-bd_DinG/Rad3"/>
</dbReference>
<reference evidence="6 7" key="1">
    <citation type="submission" date="2024-10" db="EMBL/GenBank/DDBJ databases">
        <authorList>
            <person name="Kim D."/>
        </authorList>
    </citation>
    <scope>NUCLEOTIDE SEQUENCE [LARGE SCALE GENOMIC DNA]</scope>
    <source>
        <strain evidence="6">BH-2024</strain>
    </source>
</reference>
<dbReference type="GO" id="GO:0016787">
    <property type="term" value="F:hydrolase activity"/>
    <property type="evidence" value="ECO:0007669"/>
    <property type="project" value="UniProtKB-KW"/>
</dbReference>
<accession>A0ABD2HQL1</accession>
<keyword evidence="1" id="KW-0547">Nucleotide-binding</keyword>
<name>A0ABD2HQL1_9BILA</name>
<protein>
    <recommendedName>
        <fullName evidence="5">Helicase ATP-binding domain-containing protein</fullName>
    </recommendedName>
</protein>
<dbReference type="Gene3D" id="3.40.50.300">
    <property type="entry name" value="P-loop containing nucleotide triphosphate hydrolases"/>
    <property type="match status" value="1"/>
</dbReference>
<dbReference type="PANTHER" id="PTHR11472">
    <property type="entry name" value="DNA REPAIR DEAD HELICASE RAD3/XP-D SUBFAMILY MEMBER"/>
    <property type="match status" value="1"/>
</dbReference>
<proteinExistence type="predicted"/>
<dbReference type="AlphaFoldDB" id="A0ABD2HQL1"/>
<evidence type="ECO:0000256" key="2">
    <source>
        <dbReference type="ARBA" id="ARBA00022801"/>
    </source>
</evidence>
<evidence type="ECO:0000313" key="6">
    <source>
        <dbReference type="EMBL" id="KAL3068472.1"/>
    </source>
</evidence>
<comment type="caution">
    <text evidence="6">The sequence shown here is derived from an EMBL/GenBank/DDBJ whole genome shotgun (WGS) entry which is preliminary data.</text>
</comment>
<dbReference type="GO" id="GO:0005524">
    <property type="term" value="F:ATP binding"/>
    <property type="evidence" value="ECO:0007669"/>
    <property type="project" value="UniProtKB-KW"/>
</dbReference>
<dbReference type="EMBL" id="JBICBT010001408">
    <property type="protein sequence ID" value="KAL3068472.1"/>
    <property type="molecule type" value="Genomic_DNA"/>
</dbReference>
<evidence type="ECO:0000256" key="3">
    <source>
        <dbReference type="ARBA" id="ARBA00022840"/>
    </source>
</evidence>
<evidence type="ECO:0000256" key="1">
    <source>
        <dbReference type="ARBA" id="ARBA00022741"/>
    </source>
</evidence>
<feature type="domain" description="Helicase ATP-binding" evidence="5">
    <location>
        <begin position="26"/>
        <end position="119"/>
    </location>
</feature>
<gene>
    <name evidence="6" type="ORF">niasHT_030763</name>
</gene>
<feature type="compositionally biased region" description="Basic and acidic residues" evidence="4">
    <location>
        <begin position="1"/>
        <end position="12"/>
    </location>
</feature>
<dbReference type="PROSITE" id="PS51193">
    <property type="entry name" value="HELICASE_ATP_BIND_2"/>
    <property type="match status" value="1"/>
</dbReference>
<dbReference type="PANTHER" id="PTHR11472:SF41">
    <property type="entry name" value="ATP-DEPENDENT DNA HELICASE DDX11-RELATED"/>
    <property type="match status" value="1"/>
</dbReference>
<dbReference type="InterPro" id="IPR027417">
    <property type="entry name" value="P-loop_NTPase"/>
</dbReference>
<organism evidence="6 7">
    <name type="scientific">Heterodera trifolii</name>
    <dbReference type="NCBI Taxonomy" id="157864"/>
    <lineage>
        <taxon>Eukaryota</taxon>
        <taxon>Metazoa</taxon>
        <taxon>Ecdysozoa</taxon>
        <taxon>Nematoda</taxon>
        <taxon>Chromadorea</taxon>
        <taxon>Rhabditida</taxon>
        <taxon>Tylenchina</taxon>
        <taxon>Tylenchomorpha</taxon>
        <taxon>Tylenchoidea</taxon>
        <taxon>Heteroderidae</taxon>
        <taxon>Heteroderinae</taxon>
        <taxon>Heterodera</taxon>
    </lineage>
</organism>
<feature type="region of interest" description="Disordered" evidence="4">
    <location>
        <begin position="1"/>
        <end position="20"/>
    </location>
</feature>
<keyword evidence="3" id="KW-0067">ATP-binding</keyword>
<keyword evidence="2" id="KW-0378">Hydrolase</keyword>
<evidence type="ECO:0000313" key="7">
    <source>
        <dbReference type="Proteomes" id="UP001620626"/>
    </source>
</evidence>